<dbReference type="AlphaFoldDB" id="D5CUC7"/>
<keyword evidence="1" id="KW-1133">Transmembrane helix</keyword>
<keyword evidence="1" id="KW-0472">Membrane</keyword>
<gene>
    <name evidence="2" type="ordered locus">Slit_0220</name>
</gene>
<protein>
    <submittedName>
        <fullName evidence="2">Uncharacterized protein</fullName>
    </submittedName>
</protein>
<keyword evidence="3" id="KW-1185">Reference proteome</keyword>
<evidence type="ECO:0000256" key="1">
    <source>
        <dbReference type="SAM" id="Phobius"/>
    </source>
</evidence>
<dbReference type="EMBL" id="CP001965">
    <property type="protein sequence ID" value="ADE10462.1"/>
    <property type="molecule type" value="Genomic_DNA"/>
</dbReference>
<dbReference type="KEGG" id="slt:Slit_0220"/>
<feature type="transmembrane region" description="Helical" evidence="1">
    <location>
        <begin position="6"/>
        <end position="27"/>
    </location>
</feature>
<dbReference type="STRING" id="580332.Slit_0220"/>
<dbReference type="RefSeq" id="WP_013028361.1">
    <property type="nucleotide sequence ID" value="NC_013959.1"/>
</dbReference>
<accession>D5CUC7</accession>
<evidence type="ECO:0000313" key="2">
    <source>
        <dbReference type="EMBL" id="ADE10462.1"/>
    </source>
</evidence>
<dbReference type="Proteomes" id="UP000001625">
    <property type="component" value="Chromosome"/>
</dbReference>
<evidence type="ECO:0000313" key="3">
    <source>
        <dbReference type="Proteomes" id="UP000001625"/>
    </source>
</evidence>
<organism evidence="2 3">
    <name type="scientific">Sideroxydans lithotrophicus (strain ES-1)</name>
    <dbReference type="NCBI Taxonomy" id="580332"/>
    <lineage>
        <taxon>Bacteria</taxon>
        <taxon>Pseudomonadati</taxon>
        <taxon>Pseudomonadota</taxon>
        <taxon>Betaproteobacteria</taxon>
        <taxon>Nitrosomonadales</taxon>
        <taxon>Gallionellaceae</taxon>
        <taxon>Sideroxydans</taxon>
    </lineage>
</organism>
<dbReference type="OrthoDB" id="5689128at2"/>
<sequence precursor="true">MLQIEFWQLISALAAIVVTFATMIWAFGKLLAKQFKDSLDARFATQDELRKQREQTMDARFKRMEEDLEGKAPHYNERISYLEANAKKSPTHDDLADLHEKINGVSNDISELTGQFSGVRTLLETLHRYLLNGGKQ</sequence>
<proteinExistence type="predicted"/>
<dbReference type="HOGENOM" id="CLU_1874035_0_0_4"/>
<name>D5CUC7_SIDLE</name>
<reference evidence="2 3" key="1">
    <citation type="submission" date="2010-03" db="EMBL/GenBank/DDBJ databases">
        <title>Complete sequence of Sideroxydans lithotrophicus ES-1.</title>
        <authorList>
            <consortium name="US DOE Joint Genome Institute"/>
            <person name="Lucas S."/>
            <person name="Copeland A."/>
            <person name="Lapidus A."/>
            <person name="Cheng J.-F."/>
            <person name="Bruce D."/>
            <person name="Goodwin L."/>
            <person name="Pitluck S."/>
            <person name="Munk A.C."/>
            <person name="Detter J.C."/>
            <person name="Han C."/>
            <person name="Tapia R."/>
            <person name="Larimer F."/>
            <person name="Land M."/>
            <person name="Hauser L."/>
            <person name="Kyrpides N."/>
            <person name="Ivanova N."/>
            <person name="Emerson D."/>
            <person name="Woyke T."/>
        </authorList>
    </citation>
    <scope>NUCLEOTIDE SEQUENCE [LARGE SCALE GENOMIC DNA]</scope>
    <source>
        <strain evidence="2 3">ES-1</strain>
    </source>
</reference>
<dbReference type="eggNOG" id="ENOG5033CCK">
    <property type="taxonomic scope" value="Bacteria"/>
</dbReference>
<keyword evidence="1" id="KW-0812">Transmembrane</keyword>